<feature type="compositionally biased region" description="Polar residues" evidence="1">
    <location>
        <begin position="49"/>
        <end position="62"/>
    </location>
</feature>
<gene>
    <name evidence="2" type="ORF">COMA2_270028</name>
</gene>
<dbReference type="OrthoDB" id="9867124at2"/>
<keyword evidence="3" id="KW-1185">Reference proteome</keyword>
<reference evidence="3" key="1">
    <citation type="submission" date="2015-10" db="EMBL/GenBank/DDBJ databases">
        <authorList>
            <person name="Luecker S."/>
            <person name="Luecker S."/>
        </authorList>
    </citation>
    <scope>NUCLEOTIDE SEQUENCE [LARGE SCALE GENOMIC DNA]</scope>
</reference>
<feature type="region of interest" description="Disordered" evidence="1">
    <location>
        <begin position="29"/>
        <end position="73"/>
    </location>
</feature>
<organism evidence="2 3">
    <name type="scientific">Candidatus Nitrospira nitrificans</name>
    <dbReference type="NCBI Taxonomy" id="1742973"/>
    <lineage>
        <taxon>Bacteria</taxon>
        <taxon>Pseudomonadati</taxon>
        <taxon>Nitrospirota</taxon>
        <taxon>Nitrospiria</taxon>
        <taxon>Nitrospirales</taxon>
        <taxon>Nitrospiraceae</taxon>
        <taxon>Nitrospira</taxon>
    </lineage>
</organism>
<evidence type="ECO:0000313" key="2">
    <source>
        <dbReference type="EMBL" id="CUS36828.1"/>
    </source>
</evidence>
<accession>A0A0S4LGU2</accession>
<sequence>MKSSIVWPLGVVCAVGLMSGCGGNDNVPIITPNGPTASADDQRAPESDALTSEELTLVSQADSEPDPAPRTDL</sequence>
<proteinExistence type="predicted"/>
<dbReference type="RefSeq" id="WP_090898457.1">
    <property type="nucleotide sequence ID" value="NZ_CZPZ01000020.1"/>
</dbReference>
<dbReference type="EMBL" id="CZPZ01000020">
    <property type="protein sequence ID" value="CUS36828.1"/>
    <property type="molecule type" value="Genomic_DNA"/>
</dbReference>
<dbReference type="STRING" id="1742973.COMA2_270028"/>
<dbReference type="PROSITE" id="PS51257">
    <property type="entry name" value="PROKAR_LIPOPROTEIN"/>
    <property type="match status" value="1"/>
</dbReference>
<dbReference type="Proteomes" id="UP000198736">
    <property type="component" value="Unassembled WGS sequence"/>
</dbReference>
<name>A0A0S4LGU2_9BACT</name>
<evidence type="ECO:0000313" key="3">
    <source>
        <dbReference type="Proteomes" id="UP000198736"/>
    </source>
</evidence>
<evidence type="ECO:0000256" key="1">
    <source>
        <dbReference type="SAM" id="MobiDB-lite"/>
    </source>
</evidence>
<protein>
    <submittedName>
        <fullName evidence="2">Uncharacterized protein</fullName>
    </submittedName>
</protein>
<dbReference type="AlphaFoldDB" id="A0A0S4LGU2"/>